<proteinExistence type="inferred from homology"/>
<comment type="similarity">
    <text evidence="1">Belongs to the membrane fusion protein (MFP) (TC 8.A.1) family.</text>
</comment>
<evidence type="ECO:0000259" key="2">
    <source>
        <dbReference type="Pfam" id="PF25954"/>
    </source>
</evidence>
<dbReference type="InterPro" id="IPR058792">
    <property type="entry name" value="Beta-barrel_RND_2"/>
</dbReference>
<dbReference type="Gene3D" id="2.40.30.170">
    <property type="match status" value="1"/>
</dbReference>
<accession>A0A1C2FZR2</accession>
<dbReference type="OrthoDB" id="9806939at2"/>
<dbReference type="Pfam" id="PF25954">
    <property type="entry name" value="Beta-barrel_RND_2"/>
    <property type="match status" value="1"/>
</dbReference>
<feature type="domain" description="CusB-like beta-barrel" evidence="2">
    <location>
        <begin position="203"/>
        <end position="274"/>
    </location>
</feature>
<dbReference type="Gene3D" id="2.40.50.100">
    <property type="match status" value="1"/>
</dbReference>
<dbReference type="Gene3D" id="2.40.420.20">
    <property type="match status" value="1"/>
</dbReference>
<gene>
    <name evidence="4" type="ORF">C4900_14775</name>
</gene>
<dbReference type="AlphaFoldDB" id="A0A1C2FZR2"/>
<dbReference type="NCBIfam" id="TIGR01730">
    <property type="entry name" value="RND_mfp"/>
    <property type="match status" value="1"/>
</dbReference>
<evidence type="ECO:0000313" key="4">
    <source>
        <dbReference type="EMBL" id="RCN56990.1"/>
    </source>
</evidence>
<dbReference type="FunFam" id="2.40.30.170:FF:000010">
    <property type="entry name" value="Efflux RND transporter periplasmic adaptor subunit"/>
    <property type="match status" value="1"/>
</dbReference>
<keyword evidence="5" id="KW-1185">Reference proteome</keyword>
<protein>
    <submittedName>
        <fullName evidence="4">Efflux RND transporter periplasmic adaptor subunit</fullName>
    </submittedName>
</protein>
<feature type="domain" description="CzcB-like barrel-sandwich hybrid" evidence="3">
    <location>
        <begin position="70"/>
        <end position="191"/>
    </location>
</feature>
<dbReference type="PANTHER" id="PTHR30469">
    <property type="entry name" value="MULTIDRUG RESISTANCE PROTEIN MDTA"/>
    <property type="match status" value="1"/>
</dbReference>
<sequence length="363" mass="39217">MKKRVVLVALILALVFAGIFGWKAFVNYKIHEFMAARGMPVVTVSTARVVRAAWRDHIRSVGSLTAIEGVTVTAQLPGVVTAIDFHSGAPVRAGALLVQVNDQPQLAQLAFDRAQARLAAANLRRTRTLYKEKAASRAQLDSAIASFHGATAHVAGDLAAIHELALRAPFSGVLGVRQVNLGQYLAPGAPIVDLQSYRTLYANFTLPQVEVPRVHVGQTIQLRVDAFPHRHFIGHVHAIDATVNPVTRNILVQATVPNPAAVLRPGMFGRVRLLGRHVRKVMVVPAEALTYNTYGDTVYVVRHGTIKGHPHLIARQQVVAVGRERHGLVAIKSGLKVGQVVVTAGQVKLRNGMPIAINNTVQP</sequence>
<dbReference type="InterPro" id="IPR058647">
    <property type="entry name" value="BSH_CzcB-like"/>
</dbReference>
<name>A0A1C2FZR2_9GAMM</name>
<dbReference type="Proteomes" id="UP000253250">
    <property type="component" value="Unassembled WGS sequence"/>
</dbReference>
<evidence type="ECO:0000313" key="5">
    <source>
        <dbReference type="Proteomes" id="UP000253250"/>
    </source>
</evidence>
<dbReference type="GO" id="GO:1990281">
    <property type="term" value="C:efflux pump complex"/>
    <property type="evidence" value="ECO:0007669"/>
    <property type="project" value="TreeGrafter"/>
</dbReference>
<evidence type="ECO:0000256" key="1">
    <source>
        <dbReference type="ARBA" id="ARBA00009477"/>
    </source>
</evidence>
<comment type="caution">
    <text evidence="4">The sequence shown here is derived from an EMBL/GenBank/DDBJ whole genome shotgun (WGS) entry which is preliminary data.</text>
</comment>
<dbReference type="EMBL" id="PSYR01000002">
    <property type="protein sequence ID" value="RCN56990.1"/>
    <property type="molecule type" value="Genomic_DNA"/>
</dbReference>
<reference evidence="4 5" key="1">
    <citation type="submission" date="2018-02" db="EMBL/GenBank/DDBJ databases">
        <title>Insights into the biology of acidophilic members of the Acidiferrobacteraceae family derived from comparative genomic analyses.</title>
        <authorList>
            <person name="Issotta F."/>
            <person name="Thyssen C."/>
            <person name="Mena C."/>
            <person name="Moya A."/>
            <person name="Bellenberg S."/>
            <person name="Sproer C."/>
            <person name="Covarrubias P.C."/>
            <person name="Sand W."/>
            <person name="Quatrini R."/>
            <person name="Vera M."/>
        </authorList>
    </citation>
    <scope>NUCLEOTIDE SEQUENCE [LARGE SCALE GENOMIC DNA]</scope>
    <source>
        <strain evidence="5">m-1</strain>
    </source>
</reference>
<organism evidence="4 5">
    <name type="scientific">Acidiferrobacter thiooxydans</name>
    <dbReference type="NCBI Taxonomy" id="163359"/>
    <lineage>
        <taxon>Bacteria</taxon>
        <taxon>Pseudomonadati</taxon>
        <taxon>Pseudomonadota</taxon>
        <taxon>Gammaproteobacteria</taxon>
        <taxon>Acidiferrobacterales</taxon>
        <taxon>Acidiferrobacteraceae</taxon>
        <taxon>Acidiferrobacter</taxon>
    </lineage>
</organism>
<dbReference type="GO" id="GO:0015562">
    <property type="term" value="F:efflux transmembrane transporter activity"/>
    <property type="evidence" value="ECO:0007669"/>
    <property type="project" value="TreeGrafter"/>
</dbReference>
<dbReference type="PANTHER" id="PTHR30469:SF11">
    <property type="entry name" value="BLL4320 PROTEIN"/>
    <property type="match status" value="1"/>
</dbReference>
<dbReference type="Gene3D" id="1.10.287.470">
    <property type="entry name" value="Helix hairpin bin"/>
    <property type="match status" value="1"/>
</dbReference>
<dbReference type="STRING" id="163359.A9R16_14830"/>
<evidence type="ECO:0000259" key="3">
    <source>
        <dbReference type="Pfam" id="PF25973"/>
    </source>
</evidence>
<dbReference type="Pfam" id="PF25973">
    <property type="entry name" value="BSH_CzcB"/>
    <property type="match status" value="1"/>
</dbReference>
<dbReference type="SUPFAM" id="SSF111369">
    <property type="entry name" value="HlyD-like secretion proteins"/>
    <property type="match status" value="1"/>
</dbReference>
<dbReference type="InterPro" id="IPR006143">
    <property type="entry name" value="RND_pump_MFP"/>
</dbReference>
<dbReference type="RefSeq" id="WP_065971396.1">
    <property type="nucleotide sequence ID" value="NZ_CP080624.1"/>
</dbReference>